<dbReference type="Gene3D" id="3.20.20.120">
    <property type="entry name" value="Enolase-like C-terminal domain"/>
    <property type="match status" value="1"/>
</dbReference>
<evidence type="ECO:0000256" key="5">
    <source>
        <dbReference type="ARBA" id="ARBA00023152"/>
    </source>
</evidence>
<dbReference type="Pfam" id="PF03952">
    <property type="entry name" value="Enolase_N"/>
    <property type="match status" value="1"/>
</dbReference>
<keyword evidence="4 10" id="KW-0460">Magnesium</keyword>
<comment type="pathway">
    <text evidence="1">Carbohydrate degradation; glycolysis; pyruvate from D-glyceraldehyde 3-phosphate: step 4/5.</text>
</comment>
<dbReference type="EMBL" id="JACGCI010000007">
    <property type="protein sequence ID" value="KAF6762742.1"/>
    <property type="molecule type" value="Genomic_DNA"/>
</dbReference>
<dbReference type="GO" id="GO:0004634">
    <property type="term" value="F:phosphopyruvate hydratase activity"/>
    <property type="evidence" value="ECO:0007669"/>
    <property type="project" value="UniProtKB-EC"/>
</dbReference>
<dbReference type="PANTHER" id="PTHR11902">
    <property type="entry name" value="ENOLASE"/>
    <property type="match status" value="1"/>
</dbReference>
<keyword evidence="5" id="KW-0324">Glycolysis</keyword>
<dbReference type="SFLD" id="SFLDF00002">
    <property type="entry name" value="enolase"/>
    <property type="match status" value="1"/>
</dbReference>
<dbReference type="Proteomes" id="UP000521943">
    <property type="component" value="Unassembled WGS sequence"/>
</dbReference>
<comment type="similarity">
    <text evidence="2">Belongs to the enolase family.</text>
</comment>
<reference evidence="13 14" key="1">
    <citation type="submission" date="2020-07" db="EMBL/GenBank/DDBJ databases">
        <title>Comparative genomics of pyrophilous fungi reveals a link between fire events and developmental genes.</title>
        <authorList>
            <consortium name="DOE Joint Genome Institute"/>
            <person name="Steindorff A.S."/>
            <person name="Carver A."/>
            <person name="Calhoun S."/>
            <person name="Stillman K."/>
            <person name="Liu H."/>
            <person name="Lipzen A."/>
            <person name="Pangilinan J."/>
            <person name="Labutti K."/>
            <person name="Bruns T.D."/>
            <person name="Grigoriev I.V."/>
        </authorList>
    </citation>
    <scope>NUCLEOTIDE SEQUENCE [LARGE SCALE GENOMIC DNA]</scope>
    <source>
        <strain evidence="13 14">CBS 144469</strain>
    </source>
</reference>
<comment type="catalytic activity">
    <reaction evidence="7">
        <text>(2R)-2-phosphoglycerate = phosphoenolpyruvate + H2O</text>
        <dbReference type="Rhea" id="RHEA:10164"/>
        <dbReference type="ChEBI" id="CHEBI:15377"/>
        <dbReference type="ChEBI" id="CHEBI:58289"/>
        <dbReference type="ChEBI" id="CHEBI:58702"/>
        <dbReference type="EC" id="4.2.1.11"/>
    </reaction>
</comment>
<dbReference type="InterPro" id="IPR036849">
    <property type="entry name" value="Enolase-like_C_sf"/>
</dbReference>
<dbReference type="Pfam" id="PF00113">
    <property type="entry name" value="Enolase_C"/>
    <property type="match status" value="1"/>
</dbReference>
<feature type="binding site" evidence="9">
    <location>
        <begin position="372"/>
        <end position="375"/>
    </location>
    <ligand>
        <name>substrate</name>
    </ligand>
</feature>
<dbReference type="CDD" id="cd03313">
    <property type="entry name" value="enolase"/>
    <property type="match status" value="1"/>
</dbReference>
<dbReference type="Gene3D" id="3.30.390.10">
    <property type="entry name" value="Enolase-like, N-terminal domain"/>
    <property type="match status" value="1"/>
</dbReference>
<comment type="caution">
    <text evidence="13">The sequence shown here is derived from an EMBL/GenBank/DDBJ whole genome shotgun (WGS) entry which is preliminary data.</text>
</comment>
<accession>A0A8H6IE83</accession>
<evidence type="ECO:0000259" key="12">
    <source>
        <dbReference type="SMART" id="SM01193"/>
    </source>
</evidence>
<feature type="active site" description="Proton acceptor" evidence="8">
    <location>
        <position position="345"/>
    </location>
</feature>
<dbReference type="PRINTS" id="PR00148">
    <property type="entry name" value="ENOLASE"/>
</dbReference>
<evidence type="ECO:0000256" key="6">
    <source>
        <dbReference type="ARBA" id="ARBA00023239"/>
    </source>
</evidence>
<feature type="binding site" evidence="10">
    <location>
        <position position="295"/>
    </location>
    <ligand>
        <name>Mg(2+)</name>
        <dbReference type="ChEBI" id="CHEBI:18420"/>
    </ligand>
</feature>
<dbReference type="SUPFAM" id="SSF51604">
    <property type="entry name" value="Enolase C-terminal domain-like"/>
    <property type="match status" value="1"/>
</dbReference>
<organism evidence="13 14">
    <name type="scientific">Ephemerocybe angulata</name>
    <dbReference type="NCBI Taxonomy" id="980116"/>
    <lineage>
        <taxon>Eukaryota</taxon>
        <taxon>Fungi</taxon>
        <taxon>Dikarya</taxon>
        <taxon>Basidiomycota</taxon>
        <taxon>Agaricomycotina</taxon>
        <taxon>Agaricomycetes</taxon>
        <taxon>Agaricomycetidae</taxon>
        <taxon>Agaricales</taxon>
        <taxon>Agaricineae</taxon>
        <taxon>Psathyrellaceae</taxon>
        <taxon>Ephemerocybe</taxon>
    </lineage>
</organism>
<gene>
    <name evidence="13" type="ORF">DFP72DRAFT_1060991</name>
</gene>
<evidence type="ECO:0000256" key="8">
    <source>
        <dbReference type="PIRSR" id="PIRSR001400-1"/>
    </source>
</evidence>
<dbReference type="SFLD" id="SFLDG00178">
    <property type="entry name" value="enolase"/>
    <property type="match status" value="1"/>
</dbReference>
<feature type="domain" description="Enolase C-terminal TIM barrel" evidence="11">
    <location>
        <begin position="143"/>
        <end position="434"/>
    </location>
</feature>
<feature type="domain" description="Enolase N-terminal" evidence="12">
    <location>
        <begin position="3"/>
        <end position="134"/>
    </location>
</feature>
<sequence length="444" mass="47317">MSITKIHARQIFDSRGNPTVEVDLHTDKGLFRASVPSGASTGIHEAVELRDGDKSAYVGKGVSKAVKNVNDIIAPELIKAGLKVTQQKEVDDFLIKLDGTQNKGKLGANAILGVSIAVAQAAAAEKGVPLYKHLADLAGVKAPFVLPLPCFNVINGGSHAGNKLAFQEFMLLPTGASSFTEAMKMGTETYHTLKKVITGKYGIDASNVGDEGGFAPNVSGADEALELLTEAIKKAGYEGKIKLALDVASSEFYKDGKYDLDFKNPKSDKSKWITGKELAEIYLGYVKKYPIVSIEDPFDQDDWEAWSHFTSKSGIQIVGDDLTVTNPIRIKTAIEKKACNGLLLKVNQIGTISESIQAAQLAQSDGWGVMISHRSGETENTLIADLAVALGVGQIKTGAPARSERVAKYNSLLRIEEELQGSGATYAGIKGLSAGTKPPGLLKK</sequence>
<protein>
    <recommendedName>
        <fullName evidence="3">phosphopyruvate hydratase</fullName>
        <ecNumber evidence="3">4.2.1.11</ecNumber>
    </recommendedName>
</protein>
<keyword evidence="10" id="KW-0479">Metal-binding</keyword>
<dbReference type="PROSITE" id="PS00164">
    <property type="entry name" value="ENOLASE"/>
    <property type="match status" value="1"/>
</dbReference>
<dbReference type="EC" id="4.2.1.11" evidence="3"/>
<dbReference type="SMART" id="SM01193">
    <property type="entry name" value="Enolase_N"/>
    <property type="match status" value="1"/>
</dbReference>
<comment type="cofactor">
    <cofactor evidence="10">
        <name>Mg(2+)</name>
        <dbReference type="ChEBI" id="CHEBI:18420"/>
    </cofactor>
    <text evidence="10">Mg(2+) is required for catalysis and for stabilizing the dimer.</text>
</comment>
<evidence type="ECO:0000256" key="4">
    <source>
        <dbReference type="ARBA" id="ARBA00022842"/>
    </source>
</evidence>
<dbReference type="PIRSF" id="PIRSF001400">
    <property type="entry name" value="Enolase"/>
    <property type="match status" value="1"/>
</dbReference>
<evidence type="ECO:0000256" key="1">
    <source>
        <dbReference type="ARBA" id="ARBA00005031"/>
    </source>
</evidence>
<feature type="binding site" evidence="9">
    <location>
        <position position="159"/>
    </location>
    <ligand>
        <name>substrate</name>
    </ligand>
</feature>
<dbReference type="GO" id="GO:0000287">
    <property type="term" value="F:magnesium ion binding"/>
    <property type="evidence" value="ECO:0007669"/>
    <property type="project" value="InterPro"/>
</dbReference>
<evidence type="ECO:0000256" key="10">
    <source>
        <dbReference type="PIRSR" id="PIRSR001400-3"/>
    </source>
</evidence>
<dbReference type="SMART" id="SM01192">
    <property type="entry name" value="Enolase_C"/>
    <property type="match status" value="1"/>
</dbReference>
<evidence type="ECO:0000256" key="9">
    <source>
        <dbReference type="PIRSR" id="PIRSR001400-2"/>
    </source>
</evidence>
<feature type="binding site" evidence="9">
    <location>
        <position position="168"/>
    </location>
    <ligand>
        <name>substrate</name>
    </ligand>
</feature>
<evidence type="ECO:0000256" key="2">
    <source>
        <dbReference type="ARBA" id="ARBA00009604"/>
    </source>
</evidence>
<dbReference type="GO" id="GO:0006096">
    <property type="term" value="P:glycolytic process"/>
    <property type="evidence" value="ECO:0007669"/>
    <property type="project" value="UniProtKB-UniPathway"/>
</dbReference>
<dbReference type="InterPro" id="IPR000941">
    <property type="entry name" value="Enolase"/>
</dbReference>
<evidence type="ECO:0000256" key="3">
    <source>
        <dbReference type="ARBA" id="ARBA00012058"/>
    </source>
</evidence>
<name>A0A8H6IE83_9AGAR</name>
<evidence type="ECO:0000313" key="14">
    <source>
        <dbReference type="Proteomes" id="UP000521943"/>
    </source>
</evidence>
<dbReference type="InterPro" id="IPR020811">
    <property type="entry name" value="Enolase_N"/>
</dbReference>
<dbReference type="SUPFAM" id="SSF54826">
    <property type="entry name" value="Enolase N-terminal domain-like"/>
    <property type="match status" value="1"/>
</dbReference>
<evidence type="ECO:0000313" key="13">
    <source>
        <dbReference type="EMBL" id="KAF6762742.1"/>
    </source>
</evidence>
<dbReference type="FunFam" id="3.20.20.120:FF:000002">
    <property type="entry name" value="Enolase 1"/>
    <property type="match status" value="1"/>
</dbReference>
<dbReference type="InterPro" id="IPR020809">
    <property type="entry name" value="Enolase_CS"/>
</dbReference>
<dbReference type="HAMAP" id="MF_00318">
    <property type="entry name" value="Enolase"/>
    <property type="match status" value="1"/>
</dbReference>
<dbReference type="InterPro" id="IPR029017">
    <property type="entry name" value="Enolase-like_N"/>
</dbReference>
<dbReference type="UniPathway" id="UPA00109">
    <property type="reaction ID" value="UER00187"/>
</dbReference>
<evidence type="ECO:0000259" key="11">
    <source>
        <dbReference type="SMART" id="SM01192"/>
    </source>
</evidence>
<feature type="binding site" evidence="10">
    <location>
        <position position="320"/>
    </location>
    <ligand>
        <name>Mg(2+)</name>
        <dbReference type="ChEBI" id="CHEBI:18420"/>
    </ligand>
</feature>
<keyword evidence="14" id="KW-1185">Reference proteome</keyword>
<dbReference type="SFLD" id="SFLDS00001">
    <property type="entry name" value="Enolase"/>
    <property type="match status" value="1"/>
</dbReference>
<feature type="binding site" evidence="9">
    <location>
        <position position="295"/>
    </location>
    <ligand>
        <name>substrate</name>
    </ligand>
</feature>
<feature type="active site" description="Proton donor" evidence="8">
    <location>
        <position position="211"/>
    </location>
</feature>
<dbReference type="FunFam" id="3.30.390.10:FF:000001">
    <property type="entry name" value="Enolase"/>
    <property type="match status" value="1"/>
</dbReference>
<dbReference type="GO" id="GO:0000015">
    <property type="term" value="C:phosphopyruvate hydratase complex"/>
    <property type="evidence" value="ECO:0007669"/>
    <property type="project" value="InterPro"/>
</dbReference>
<dbReference type="InterPro" id="IPR020810">
    <property type="entry name" value="Enolase_C"/>
</dbReference>
<dbReference type="PANTHER" id="PTHR11902:SF1">
    <property type="entry name" value="ENOLASE"/>
    <property type="match status" value="1"/>
</dbReference>
<dbReference type="NCBIfam" id="TIGR01060">
    <property type="entry name" value="eno"/>
    <property type="match status" value="1"/>
</dbReference>
<proteinExistence type="inferred from homology"/>
<feature type="binding site" evidence="9">
    <location>
        <position position="320"/>
    </location>
    <ligand>
        <name>substrate</name>
    </ligand>
</feature>
<keyword evidence="6" id="KW-0456">Lyase</keyword>
<evidence type="ECO:0000256" key="7">
    <source>
        <dbReference type="ARBA" id="ARBA00048333"/>
    </source>
</evidence>
<dbReference type="AlphaFoldDB" id="A0A8H6IE83"/>
<feature type="binding site" evidence="9">
    <location>
        <position position="396"/>
    </location>
    <ligand>
        <name>substrate</name>
    </ligand>
</feature>
<feature type="binding site" evidence="10">
    <location>
        <position position="246"/>
    </location>
    <ligand>
        <name>Mg(2+)</name>
        <dbReference type="ChEBI" id="CHEBI:18420"/>
    </ligand>
</feature>
<dbReference type="OrthoDB" id="1739814at2759"/>